<keyword evidence="2" id="KW-1185">Reference proteome</keyword>
<evidence type="ECO:0000313" key="1">
    <source>
        <dbReference type="EMBL" id="DAZ99644.1"/>
    </source>
</evidence>
<dbReference type="AlphaFoldDB" id="A0AAV2Z4K9"/>
<reference evidence="1" key="1">
    <citation type="submission" date="2022-11" db="EMBL/GenBank/DDBJ databases">
        <authorList>
            <person name="Morgan W.R."/>
            <person name="Tartar A."/>
        </authorList>
    </citation>
    <scope>NUCLEOTIDE SEQUENCE</scope>
    <source>
        <strain evidence="1">ARSEF 373</strain>
    </source>
</reference>
<name>A0AAV2Z4K9_9STRA</name>
<accession>A0AAV2Z4K9</accession>
<reference evidence="1" key="2">
    <citation type="journal article" date="2023" name="Microbiol Resour">
        <title>Decontamination and Annotation of the Draft Genome Sequence of the Oomycete Lagenidium giganteum ARSEF 373.</title>
        <authorList>
            <person name="Morgan W.R."/>
            <person name="Tartar A."/>
        </authorList>
    </citation>
    <scope>NUCLEOTIDE SEQUENCE</scope>
    <source>
        <strain evidence="1">ARSEF 373</strain>
    </source>
</reference>
<protein>
    <submittedName>
        <fullName evidence="1">Uncharacterized protein</fullName>
    </submittedName>
</protein>
<gene>
    <name evidence="1" type="ORF">N0F65_001881</name>
</gene>
<dbReference type="EMBL" id="DAKRPA010000079">
    <property type="protein sequence ID" value="DAZ99644.1"/>
    <property type="molecule type" value="Genomic_DNA"/>
</dbReference>
<evidence type="ECO:0000313" key="2">
    <source>
        <dbReference type="Proteomes" id="UP001146120"/>
    </source>
</evidence>
<dbReference type="Proteomes" id="UP001146120">
    <property type="component" value="Unassembled WGS sequence"/>
</dbReference>
<comment type="caution">
    <text evidence="1">The sequence shown here is derived from an EMBL/GenBank/DDBJ whole genome shotgun (WGS) entry which is preliminary data.</text>
</comment>
<proteinExistence type="predicted"/>
<organism evidence="1 2">
    <name type="scientific">Lagenidium giganteum</name>
    <dbReference type="NCBI Taxonomy" id="4803"/>
    <lineage>
        <taxon>Eukaryota</taxon>
        <taxon>Sar</taxon>
        <taxon>Stramenopiles</taxon>
        <taxon>Oomycota</taxon>
        <taxon>Peronosporomycetes</taxon>
        <taxon>Pythiales</taxon>
        <taxon>Pythiaceae</taxon>
    </lineage>
</organism>
<sequence>MIISTSSCITNSLSHSDKDLFVKVLKLTHLYYNDKSVIEDPNNRLIADFNKPCGELALEKNNPELIRELKLITVDLHV</sequence>